<evidence type="ECO:0000256" key="1">
    <source>
        <dbReference type="PROSITE-ProRule" id="PRU00042"/>
    </source>
</evidence>
<proteinExistence type="predicted"/>
<feature type="domain" description="C2H2-type" evidence="2">
    <location>
        <begin position="63"/>
        <end position="90"/>
    </location>
</feature>
<dbReference type="EMBL" id="JAWJWF010000045">
    <property type="protein sequence ID" value="KAK6627055.1"/>
    <property type="molecule type" value="Genomic_DNA"/>
</dbReference>
<dbReference type="Gene3D" id="3.30.160.60">
    <property type="entry name" value="Classic Zinc Finger"/>
    <property type="match status" value="1"/>
</dbReference>
<protein>
    <recommendedName>
        <fullName evidence="2">C2H2-type domain-containing protein</fullName>
    </recommendedName>
</protein>
<evidence type="ECO:0000313" key="3">
    <source>
        <dbReference type="EMBL" id="KAK6627055.1"/>
    </source>
</evidence>
<dbReference type="InterPro" id="IPR013087">
    <property type="entry name" value="Znf_C2H2_type"/>
</dbReference>
<organism evidence="3 4">
    <name type="scientific">Polyplax serrata</name>
    <name type="common">Common mouse louse</name>
    <dbReference type="NCBI Taxonomy" id="468196"/>
    <lineage>
        <taxon>Eukaryota</taxon>
        <taxon>Metazoa</taxon>
        <taxon>Ecdysozoa</taxon>
        <taxon>Arthropoda</taxon>
        <taxon>Hexapoda</taxon>
        <taxon>Insecta</taxon>
        <taxon>Pterygota</taxon>
        <taxon>Neoptera</taxon>
        <taxon>Paraneoptera</taxon>
        <taxon>Psocodea</taxon>
        <taxon>Troctomorpha</taxon>
        <taxon>Phthiraptera</taxon>
        <taxon>Anoplura</taxon>
        <taxon>Polyplacidae</taxon>
        <taxon>Polyplax</taxon>
    </lineage>
</organism>
<gene>
    <name evidence="3" type="ORF">RUM44_009532</name>
</gene>
<dbReference type="Proteomes" id="UP001359485">
    <property type="component" value="Unassembled WGS sequence"/>
</dbReference>
<dbReference type="SUPFAM" id="SSF57667">
    <property type="entry name" value="beta-beta-alpha zinc fingers"/>
    <property type="match status" value="1"/>
</dbReference>
<keyword evidence="1" id="KW-0863">Zinc-finger</keyword>
<comment type="caution">
    <text evidence="3">The sequence shown here is derived from an EMBL/GenBank/DDBJ whole genome shotgun (WGS) entry which is preliminary data.</text>
</comment>
<name>A0ABR1AT06_POLSC</name>
<accession>A0ABR1AT06</accession>
<evidence type="ECO:0000313" key="4">
    <source>
        <dbReference type="Proteomes" id="UP001359485"/>
    </source>
</evidence>
<dbReference type="SMART" id="SM00355">
    <property type="entry name" value="ZnF_C2H2"/>
    <property type="match status" value="2"/>
</dbReference>
<keyword evidence="1" id="KW-0862">Zinc</keyword>
<evidence type="ECO:0000259" key="2">
    <source>
        <dbReference type="PROSITE" id="PS50157"/>
    </source>
</evidence>
<dbReference type="PROSITE" id="PS50157">
    <property type="entry name" value="ZINC_FINGER_C2H2_2"/>
    <property type="match status" value="1"/>
</dbReference>
<reference evidence="3 4" key="1">
    <citation type="submission" date="2023-09" db="EMBL/GenBank/DDBJ databases">
        <title>Genomes of two closely related lineages of the louse Polyplax serrata with different host specificities.</title>
        <authorList>
            <person name="Martinu J."/>
            <person name="Tarabai H."/>
            <person name="Stefka J."/>
            <person name="Hypsa V."/>
        </authorList>
    </citation>
    <scope>NUCLEOTIDE SEQUENCE [LARGE SCALE GENOMIC DNA]</scope>
    <source>
        <strain evidence="3">98ZLc_SE</strain>
    </source>
</reference>
<sequence length="178" mass="20955">MGKEDLLLVEDGRKSFGTMLTNNFIEIQNLFKMVLIDFQSDIARLLSSLSSLGQSKRAKAENYECTKCHKKYSVKYCLQRHLKWECGKAPQFKCNWCSYVTKLKFNLKQHTVRQHSDKILSMNESYYRRYLTDICLRCVTSRGLFVYFAYSTILQAVVDKSETEYRIKRGGPRNWQTN</sequence>
<keyword evidence="1" id="KW-0479">Metal-binding</keyword>
<keyword evidence="4" id="KW-1185">Reference proteome</keyword>
<dbReference type="InterPro" id="IPR036236">
    <property type="entry name" value="Znf_C2H2_sf"/>
</dbReference>